<feature type="domain" description="AB hydrolase-1" evidence="1">
    <location>
        <begin position="42"/>
        <end position="306"/>
    </location>
</feature>
<evidence type="ECO:0000313" key="2">
    <source>
        <dbReference type="EMBL" id="KXU82236.1"/>
    </source>
</evidence>
<organism evidence="2 3">
    <name type="scientific">Paraburkholderia monticola</name>
    <dbReference type="NCBI Taxonomy" id="1399968"/>
    <lineage>
        <taxon>Bacteria</taxon>
        <taxon>Pseudomonadati</taxon>
        <taxon>Pseudomonadota</taxon>
        <taxon>Betaproteobacteria</taxon>
        <taxon>Burkholderiales</taxon>
        <taxon>Burkholderiaceae</taxon>
        <taxon>Paraburkholderia</taxon>
    </lineage>
</organism>
<evidence type="ECO:0000313" key="3">
    <source>
        <dbReference type="Proteomes" id="UP000075613"/>
    </source>
</evidence>
<dbReference type="EMBL" id="LRBG01000039">
    <property type="protein sequence ID" value="KXU82236.1"/>
    <property type="molecule type" value="Genomic_DNA"/>
</dbReference>
<keyword evidence="3" id="KW-1185">Reference proteome</keyword>
<dbReference type="InterPro" id="IPR000073">
    <property type="entry name" value="AB_hydrolase_1"/>
</dbReference>
<evidence type="ECO:0000259" key="1">
    <source>
        <dbReference type="Pfam" id="PF00561"/>
    </source>
</evidence>
<dbReference type="Pfam" id="PF00561">
    <property type="entry name" value="Abhydrolase_1"/>
    <property type="match status" value="1"/>
</dbReference>
<sequence>MSTDSAIQMQDFMIPSDTPDIELHIRNKRPAGKSDFGEARTVLLMHGATYGSGSLFDTAIGGYSFMDYLARAGFDVYAVDARGYGESTRPPQMNLPASQSEPLGRTESGIRDFTAAVNFVLRTSGIARLNLIGMSWGGSVSGAFTARNGHKVRKLGLVAPQWVSDQPIPLDAGGVLGAYRVVRAADARERWIGAAPVSKRDSLIPAGGFEAWLDNTVASEPDDTLRANQSIRAVNGPVQDIREFWAASKPFYDPGQIEVPVLLVHGEWDIDVPISLAQDYFVNLTGAPYKRWLELGEATHMLMLEKNRQQAYDALASFMSEAGPMDATVAL</sequence>
<keyword evidence="2" id="KW-0378">Hydrolase</keyword>
<dbReference type="RefSeq" id="WP_062136913.1">
    <property type="nucleotide sequence ID" value="NZ_LRBG01000039.1"/>
</dbReference>
<dbReference type="PANTHER" id="PTHR43194:SF2">
    <property type="entry name" value="PEROXISOMAL MEMBRANE PROTEIN LPX1"/>
    <property type="match status" value="1"/>
</dbReference>
<reference evidence="2 3" key="1">
    <citation type="journal article" date="2015" name="Int. J. Syst. Evol. Microbiol.">
        <title>Burkholderia monticola sp. nov., isolated from mountain soil.</title>
        <authorList>
            <person name="Baek I."/>
            <person name="Seo B."/>
            <person name="Lee I."/>
            <person name="Yi H."/>
            <person name="Chun J."/>
        </authorList>
    </citation>
    <scope>NUCLEOTIDE SEQUENCE [LARGE SCALE GENOMIC DNA]</scope>
    <source>
        <strain evidence="2 3">JC2948</strain>
    </source>
</reference>
<dbReference type="Proteomes" id="UP000075613">
    <property type="component" value="Unassembled WGS sequence"/>
</dbReference>
<name>A0A149PB33_9BURK</name>
<dbReference type="OrthoDB" id="9780134at2"/>
<accession>A0A149PB33</accession>
<dbReference type="InterPro" id="IPR050228">
    <property type="entry name" value="Carboxylesterase_BioH"/>
</dbReference>
<protein>
    <submittedName>
        <fullName evidence="2">Alpha/beta hydrolase</fullName>
    </submittedName>
</protein>
<dbReference type="STRING" id="1399968.CI15_32245"/>
<dbReference type="GO" id="GO:0016787">
    <property type="term" value="F:hydrolase activity"/>
    <property type="evidence" value="ECO:0007669"/>
    <property type="project" value="UniProtKB-KW"/>
</dbReference>
<dbReference type="InterPro" id="IPR029058">
    <property type="entry name" value="AB_hydrolase_fold"/>
</dbReference>
<proteinExistence type="predicted"/>
<gene>
    <name evidence="2" type="ORF">CI15_32245</name>
</gene>
<dbReference type="Gene3D" id="3.40.50.1820">
    <property type="entry name" value="alpha/beta hydrolase"/>
    <property type="match status" value="1"/>
</dbReference>
<comment type="caution">
    <text evidence="2">The sequence shown here is derived from an EMBL/GenBank/DDBJ whole genome shotgun (WGS) entry which is preliminary data.</text>
</comment>
<dbReference type="AlphaFoldDB" id="A0A149PB33"/>
<dbReference type="SUPFAM" id="SSF53474">
    <property type="entry name" value="alpha/beta-Hydrolases"/>
    <property type="match status" value="1"/>
</dbReference>
<dbReference type="PANTHER" id="PTHR43194">
    <property type="entry name" value="HYDROLASE ALPHA/BETA FOLD FAMILY"/>
    <property type="match status" value="1"/>
</dbReference>